<gene>
    <name evidence="2" type="ORF">EV676_1074</name>
</gene>
<dbReference type="Proteomes" id="UP000294772">
    <property type="component" value="Unassembled WGS sequence"/>
</dbReference>
<dbReference type="Pfam" id="PF12789">
    <property type="entry name" value="PTR"/>
    <property type="match status" value="2"/>
</dbReference>
<protein>
    <submittedName>
        <fullName evidence="2">Tail-like repeat protein</fullName>
    </submittedName>
</protein>
<evidence type="ECO:0000313" key="3">
    <source>
        <dbReference type="Proteomes" id="UP000294772"/>
    </source>
</evidence>
<evidence type="ECO:0000313" key="2">
    <source>
        <dbReference type="EMBL" id="TCP06134.1"/>
    </source>
</evidence>
<sequence length="599" mass="59287">MAEIKISQLQVATALTGDEAVEVVQGGQNRRTTTQAIADLVPPASASTAGTMSPADKAKLDGIEAGATANASDAYLLARANHTGTQAIGTVAGLQDALDSKADAVHNHQASSVTDFNTAVYAKVKQILQQGSNVILTSNDGTEQISVASTGGGPGGGGANWGEIGGTLSSQTDLMSALNAKAEASHGHPQATTSTPGFMSADDKLKLDGIAVGATANSPDATLLNRANHTGTQAISTVAGLQDALDSKAPANITVESVAAVSYTLVPADNGKIKVFTSSSPVAITVPAGLGTGFSCTLVQGGTGALTLGAGAGATVGSLGGSLSTDGQKSAVSLLPIGTNAYLAVGALGSFVEAVYTALKSIIVDGSNVTTTENDTAKTITISAAGGGGGIADGDKGDITVSGSGATWTIDADAVNNAKLANMGSGTLKGRASAGTGDPEDLTAEQVRTLLNVADGATANASDTYLLNRANHSGTQAISTVAGLQDALDSKAPAALGVNTQTGANYTLQLTDRNSVVNRNSGSSNTTTVPPNSAVAFPVGSTVVIHQLGTGASSIVAGAGVTIRKRANRNLTLSGQYALATLVKIGTDEWVCSGDLEAV</sequence>
<reference evidence="2 3" key="1">
    <citation type="submission" date="2019-03" db="EMBL/GenBank/DDBJ databases">
        <title>Genomic Encyclopedia of Type Strains, Phase IV (KMG-IV): sequencing the most valuable type-strain genomes for metagenomic binning, comparative biology and taxonomic classification.</title>
        <authorList>
            <person name="Goeker M."/>
        </authorList>
    </citation>
    <scope>NUCLEOTIDE SEQUENCE [LARGE SCALE GENOMIC DNA]</scope>
    <source>
        <strain evidence="2 3">DSM 15264</strain>
    </source>
</reference>
<evidence type="ECO:0000256" key="1">
    <source>
        <dbReference type="SAM" id="MobiDB-lite"/>
    </source>
</evidence>
<proteinExistence type="predicted"/>
<accession>A0AA46DC58</accession>
<dbReference type="EMBL" id="SLXF01000007">
    <property type="protein sequence ID" value="TCP06134.1"/>
    <property type="molecule type" value="Genomic_DNA"/>
</dbReference>
<feature type="region of interest" description="Disordered" evidence="1">
    <location>
        <begin position="146"/>
        <end position="165"/>
    </location>
</feature>
<name>A0AA46DC58_9BURK</name>
<dbReference type="AlphaFoldDB" id="A0AA46DC58"/>
<organism evidence="2 3">
    <name type="scientific">Caldimonas thermodepolymerans</name>
    <dbReference type="NCBI Taxonomy" id="215580"/>
    <lineage>
        <taxon>Bacteria</taxon>
        <taxon>Pseudomonadati</taxon>
        <taxon>Pseudomonadota</taxon>
        <taxon>Betaproteobacteria</taxon>
        <taxon>Burkholderiales</taxon>
        <taxon>Sphaerotilaceae</taxon>
        <taxon>Caldimonas</taxon>
    </lineage>
</organism>
<feature type="region of interest" description="Disordered" evidence="1">
    <location>
        <begin position="180"/>
        <end position="199"/>
    </location>
</feature>
<dbReference type="RefSeq" id="WP_132765583.1">
    <property type="nucleotide sequence ID" value="NZ_CP110416.1"/>
</dbReference>
<comment type="caution">
    <text evidence="2">The sequence shown here is derived from an EMBL/GenBank/DDBJ whole genome shotgun (WGS) entry which is preliminary data.</text>
</comment>
<feature type="compositionally biased region" description="Gly residues" evidence="1">
    <location>
        <begin position="150"/>
        <end position="165"/>
    </location>
</feature>